<dbReference type="Pfam" id="PF04083">
    <property type="entry name" value="Abhydro_lipase"/>
    <property type="match status" value="1"/>
</dbReference>
<dbReference type="GO" id="GO:0016042">
    <property type="term" value="P:lipid catabolic process"/>
    <property type="evidence" value="ECO:0007669"/>
    <property type="project" value="UniProtKB-KW"/>
</dbReference>
<proteinExistence type="inferred from homology"/>
<organism evidence="10 11">
    <name type="scientific">Drosophila ananassae</name>
    <name type="common">Fruit fly</name>
    <dbReference type="NCBI Taxonomy" id="7217"/>
    <lineage>
        <taxon>Eukaryota</taxon>
        <taxon>Metazoa</taxon>
        <taxon>Ecdysozoa</taxon>
        <taxon>Arthropoda</taxon>
        <taxon>Hexapoda</taxon>
        <taxon>Insecta</taxon>
        <taxon>Pterygota</taxon>
        <taxon>Neoptera</taxon>
        <taxon>Endopterygota</taxon>
        <taxon>Diptera</taxon>
        <taxon>Brachycera</taxon>
        <taxon>Muscomorpha</taxon>
        <taxon>Ephydroidea</taxon>
        <taxon>Drosophilidae</taxon>
        <taxon>Drosophila</taxon>
        <taxon>Sophophora</taxon>
    </lineage>
</organism>
<dbReference type="eggNOG" id="KOG2624">
    <property type="taxonomic scope" value="Eukaryota"/>
</dbReference>
<evidence type="ECO:0000256" key="8">
    <source>
        <dbReference type="PIRSR" id="PIRSR000862-1"/>
    </source>
</evidence>
<dbReference type="AlphaFoldDB" id="B3MJK5"/>
<dbReference type="MEROPS" id="S33.A82"/>
<evidence type="ECO:0000259" key="9">
    <source>
        <dbReference type="Pfam" id="PF04083"/>
    </source>
</evidence>
<keyword evidence="4 7" id="KW-0442">Lipid degradation</keyword>
<dbReference type="STRING" id="7217.B3MJK5"/>
<feature type="active site" description="Charge relay system" evidence="8">
    <location>
        <position position="375"/>
    </location>
</feature>
<evidence type="ECO:0000256" key="7">
    <source>
        <dbReference type="PIRNR" id="PIRNR000862"/>
    </source>
</evidence>
<gene>
    <name evidence="10" type="primary">Dana\GF15804</name>
    <name evidence="10" type="synonym">dana_GLEANR_16567</name>
    <name evidence="10" type="ORF">GF15804</name>
</gene>
<dbReference type="HOGENOM" id="CLU_010974_0_3_1"/>
<accession>B3MJK5</accession>
<dbReference type="InterPro" id="IPR025483">
    <property type="entry name" value="Lipase_euk"/>
</dbReference>
<dbReference type="InterPro" id="IPR029058">
    <property type="entry name" value="AB_hydrolase_fold"/>
</dbReference>
<dbReference type="EMBL" id="CH902620">
    <property type="protein sequence ID" value="EDV32373.2"/>
    <property type="molecule type" value="Genomic_DNA"/>
</dbReference>
<evidence type="ECO:0000256" key="5">
    <source>
        <dbReference type="ARBA" id="ARBA00023098"/>
    </source>
</evidence>
<dbReference type="GeneID" id="6498609"/>
<dbReference type="InterPro" id="IPR006693">
    <property type="entry name" value="AB_hydrolase_lipase"/>
</dbReference>
<dbReference type="Gene3D" id="3.40.50.1820">
    <property type="entry name" value="alpha/beta hydrolase"/>
    <property type="match status" value="1"/>
</dbReference>
<dbReference type="FunFam" id="3.40.50.1820:FF:000057">
    <property type="entry name" value="Lipase"/>
    <property type="match status" value="1"/>
</dbReference>
<dbReference type="PIRSF" id="PIRSF000862">
    <property type="entry name" value="Steryl_ester_lip"/>
    <property type="match status" value="1"/>
</dbReference>
<keyword evidence="3 7" id="KW-0378">Hydrolase</keyword>
<protein>
    <recommendedName>
        <fullName evidence="7">Lipase</fullName>
    </recommendedName>
</protein>
<keyword evidence="11" id="KW-1185">Reference proteome</keyword>
<dbReference type="SUPFAM" id="SSF53474">
    <property type="entry name" value="alpha/beta-Hydrolases"/>
    <property type="match status" value="1"/>
</dbReference>
<name>B3MJK5_DROAN</name>
<dbReference type="Proteomes" id="UP000007801">
    <property type="component" value="Unassembled WGS sequence"/>
</dbReference>
<dbReference type="OrthoDB" id="9974421at2759"/>
<feature type="domain" description="Partial AB-hydrolase lipase" evidence="9">
    <location>
        <begin position="43"/>
        <end position="95"/>
    </location>
</feature>
<dbReference type="ESTHER" id="droan-b3mjk5">
    <property type="family name" value="Acidic_Lipase"/>
</dbReference>
<evidence type="ECO:0000256" key="3">
    <source>
        <dbReference type="ARBA" id="ARBA00022801"/>
    </source>
</evidence>
<evidence type="ECO:0000256" key="2">
    <source>
        <dbReference type="ARBA" id="ARBA00022729"/>
    </source>
</evidence>
<evidence type="ECO:0000256" key="6">
    <source>
        <dbReference type="ARBA" id="ARBA00023180"/>
    </source>
</evidence>
<comment type="similarity">
    <text evidence="1 7">Belongs to the AB hydrolase superfamily. Lipase family.</text>
</comment>
<feature type="active site" description="Charge relay system" evidence="8">
    <location>
        <position position="344"/>
    </location>
</feature>
<evidence type="ECO:0000313" key="11">
    <source>
        <dbReference type="Proteomes" id="UP000007801"/>
    </source>
</evidence>
<dbReference type="KEGG" id="dan:6498609"/>
<feature type="active site" description="Nucleophile" evidence="8">
    <location>
        <position position="173"/>
    </location>
</feature>
<evidence type="ECO:0000256" key="4">
    <source>
        <dbReference type="ARBA" id="ARBA00022963"/>
    </source>
</evidence>
<dbReference type="SMR" id="B3MJK5"/>
<dbReference type="PANTHER" id="PTHR11005">
    <property type="entry name" value="LYSOSOMAL ACID LIPASE-RELATED"/>
    <property type="match status" value="1"/>
</dbReference>
<keyword evidence="6" id="KW-0325">Glycoprotein</keyword>
<evidence type="ECO:0000313" key="10">
    <source>
        <dbReference type="EMBL" id="EDV32373.2"/>
    </source>
</evidence>
<reference evidence="10 11" key="1">
    <citation type="journal article" date="2007" name="Nature">
        <title>Evolution of genes and genomes on the Drosophila phylogeny.</title>
        <authorList>
            <consortium name="Drosophila 12 Genomes Consortium"/>
            <person name="Clark A.G."/>
            <person name="Eisen M.B."/>
            <person name="Smith D.R."/>
            <person name="Bergman C.M."/>
            <person name="Oliver B."/>
            <person name="Markow T.A."/>
            <person name="Kaufman T.C."/>
            <person name="Kellis M."/>
            <person name="Gelbart W."/>
            <person name="Iyer V.N."/>
            <person name="Pollard D.A."/>
            <person name="Sackton T.B."/>
            <person name="Larracuente A.M."/>
            <person name="Singh N.D."/>
            <person name="Abad J.P."/>
            <person name="Abt D.N."/>
            <person name="Adryan B."/>
            <person name="Aguade M."/>
            <person name="Akashi H."/>
            <person name="Anderson W.W."/>
            <person name="Aquadro C.F."/>
            <person name="Ardell D.H."/>
            <person name="Arguello R."/>
            <person name="Artieri C.G."/>
            <person name="Barbash D.A."/>
            <person name="Barker D."/>
            <person name="Barsanti P."/>
            <person name="Batterham P."/>
            <person name="Batzoglou S."/>
            <person name="Begun D."/>
            <person name="Bhutkar A."/>
            <person name="Blanco E."/>
            <person name="Bosak S.A."/>
            <person name="Bradley R.K."/>
            <person name="Brand A.D."/>
            <person name="Brent M.R."/>
            <person name="Brooks A.N."/>
            <person name="Brown R.H."/>
            <person name="Butlin R.K."/>
            <person name="Caggese C."/>
            <person name="Calvi B.R."/>
            <person name="Bernardo de Carvalho A."/>
            <person name="Caspi A."/>
            <person name="Castrezana S."/>
            <person name="Celniker S.E."/>
            <person name="Chang J.L."/>
            <person name="Chapple C."/>
            <person name="Chatterji S."/>
            <person name="Chinwalla A."/>
            <person name="Civetta A."/>
            <person name="Clifton S.W."/>
            <person name="Comeron J.M."/>
            <person name="Costello J.C."/>
            <person name="Coyne J.A."/>
            <person name="Daub J."/>
            <person name="David R.G."/>
            <person name="Delcher A.L."/>
            <person name="Delehaunty K."/>
            <person name="Do C.B."/>
            <person name="Ebling H."/>
            <person name="Edwards K."/>
            <person name="Eickbush T."/>
            <person name="Evans J.D."/>
            <person name="Filipski A."/>
            <person name="Findeiss S."/>
            <person name="Freyhult E."/>
            <person name="Fulton L."/>
            <person name="Fulton R."/>
            <person name="Garcia A.C."/>
            <person name="Gardiner A."/>
            <person name="Garfield D.A."/>
            <person name="Garvin B.E."/>
            <person name="Gibson G."/>
            <person name="Gilbert D."/>
            <person name="Gnerre S."/>
            <person name="Godfrey J."/>
            <person name="Good R."/>
            <person name="Gotea V."/>
            <person name="Gravely B."/>
            <person name="Greenberg A.J."/>
            <person name="Griffiths-Jones S."/>
            <person name="Gross S."/>
            <person name="Guigo R."/>
            <person name="Gustafson E.A."/>
            <person name="Haerty W."/>
            <person name="Hahn M.W."/>
            <person name="Halligan D.L."/>
            <person name="Halpern A.L."/>
            <person name="Halter G.M."/>
            <person name="Han M.V."/>
            <person name="Heger A."/>
            <person name="Hillier L."/>
            <person name="Hinrichs A.S."/>
            <person name="Holmes I."/>
            <person name="Hoskins R.A."/>
            <person name="Hubisz M.J."/>
            <person name="Hultmark D."/>
            <person name="Huntley M.A."/>
            <person name="Jaffe D.B."/>
            <person name="Jagadeeshan S."/>
            <person name="Jeck W.R."/>
            <person name="Johnson J."/>
            <person name="Jones C.D."/>
            <person name="Jordan W.C."/>
            <person name="Karpen G.H."/>
            <person name="Kataoka E."/>
            <person name="Keightley P.D."/>
            <person name="Kheradpour P."/>
            <person name="Kirkness E.F."/>
            <person name="Koerich L.B."/>
            <person name="Kristiansen K."/>
            <person name="Kudrna D."/>
            <person name="Kulathinal R.J."/>
            <person name="Kumar S."/>
            <person name="Kwok R."/>
            <person name="Lander E."/>
            <person name="Langley C.H."/>
            <person name="Lapoint R."/>
            <person name="Lazzaro B.P."/>
            <person name="Lee S.J."/>
            <person name="Levesque L."/>
            <person name="Li R."/>
            <person name="Lin C.F."/>
            <person name="Lin M.F."/>
            <person name="Lindblad-Toh K."/>
            <person name="Llopart A."/>
            <person name="Long M."/>
            <person name="Low L."/>
            <person name="Lozovsky E."/>
            <person name="Lu J."/>
            <person name="Luo M."/>
            <person name="Machado C.A."/>
            <person name="Makalowski W."/>
            <person name="Marzo M."/>
            <person name="Matsuda M."/>
            <person name="Matzkin L."/>
            <person name="McAllister B."/>
            <person name="McBride C.S."/>
            <person name="McKernan B."/>
            <person name="McKernan K."/>
            <person name="Mendez-Lago M."/>
            <person name="Minx P."/>
            <person name="Mollenhauer M.U."/>
            <person name="Montooth K."/>
            <person name="Mount S.M."/>
            <person name="Mu X."/>
            <person name="Myers E."/>
            <person name="Negre B."/>
            <person name="Newfeld S."/>
            <person name="Nielsen R."/>
            <person name="Noor M.A."/>
            <person name="O'Grady P."/>
            <person name="Pachter L."/>
            <person name="Papaceit M."/>
            <person name="Parisi M.J."/>
            <person name="Parisi M."/>
            <person name="Parts L."/>
            <person name="Pedersen J.S."/>
            <person name="Pesole G."/>
            <person name="Phillippy A.M."/>
            <person name="Ponting C.P."/>
            <person name="Pop M."/>
            <person name="Porcelli D."/>
            <person name="Powell J.R."/>
            <person name="Prohaska S."/>
            <person name="Pruitt K."/>
            <person name="Puig M."/>
            <person name="Quesneville H."/>
            <person name="Ram K.R."/>
            <person name="Rand D."/>
            <person name="Rasmussen M.D."/>
            <person name="Reed L.K."/>
            <person name="Reenan R."/>
            <person name="Reily A."/>
            <person name="Remington K.A."/>
            <person name="Rieger T.T."/>
            <person name="Ritchie M.G."/>
            <person name="Robin C."/>
            <person name="Rogers Y.H."/>
            <person name="Rohde C."/>
            <person name="Rozas J."/>
            <person name="Rubenfield M.J."/>
            <person name="Ruiz A."/>
            <person name="Russo S."/>
            <person name="Salzberg S.L."/>
            <person name="Sanchez-Gracia A."/>
            <person name="Saranga D.J."/>
            <person name="Sato H."/>
            <person name="Schaeffer S.W."/>
            <person name="Schatz M.C."/>
            <person name="Schlenke T."/>
            <person name="Schwartz R."/>
            <person name="Segarra C."/>
            <person name="Singh R.S."/>
            <person name="Sirot L."/>
            <person name="Sirota M."/>
            <person name="Sisneros N.B."/>
            <person name="Smith C.D."/>
            <person name="Smith T.F."/>
            <person name="Spieth J."/>
            <person name="Stage D.E."/>
            <person name="Stark A."/>
            <person name="Stephan W."/>
            <person name="Strausberg R.L."/>
            <person name="Strempel S."/>
            <person name="Sturgill D."/>
            <person name="Sutton G."/>
            <person name="Sutton G.G."/>
            <person name="Tao W."/>
            <person name="Teichmann S."/>
            <person name="Tobari Y.N."/>
            <person name="Tomimura Y."/>
            <person name="Tsolas J.M."/>
            <person name="Valente V.L."/>
            <person name="Venter E."/>
            <person name="Venter J.C."/>
            <person name="Vicario S."/>
            <person name="Vieira F.G."/>
            <person name="Vilella A.J."/>
            <person name="Villasante A."/>
            <person name="Walenz B."/>
            <person name="Wang J."/>
            <person name="Wasserman M."/>
            <person name="Watts T."/>
            <person name="Wilson D."/>
            <person name="Wilson R.K."/>
            <person name="Wing R.A."/>
            <person name="Wolfner M.F."/>
            <person name="Wong A."/>
            <person name="Wong G.K."/>
            <person name="Wu C.I."/>
            <person name="Wu G."/>
            <person name="Yamamoto D."/>
            <person name="Yang H.P."/>
            <person name="Yang S.P."/>
            <person name="Yorke J.A."/>
            <person name="Yoshida K."/>
            <person name="Zdobnov E."/>
            <person name="Zhang P."/>
            <person name="Zhang Y."/>
            <person name="Zimin A.V."/>
            <person name="Baldwin J."/>
            <person name="Abdouelleil A."/>
            <person name="Abdulkadir J."/>
            <person name="Abebe A."/>
            <person name="Abera B."/>
            <person name="Abreu J."/>
            <person name="Acer S.C."/>
            <person name="Aftuck L."/>
            <person name="Alexander A."/>
            <person name="An P."/>
            <person name="Anderson E."/>
            <person name="Anderson S."/>
            <person name="Arachi H."/>
            <person name="Azer M."/>
            <person name="Bachantsang P."/>
            <person name="Barry A."/>
            <person name="Bayul T."/>
            <person name="Berlin A."/>
            <person name="Bessette D."/>
            <person name="Bloom T."/>
            <person name="Blye J."/>
            <person name="Boguslavskiy L."/>
            <person name="Bonnet C."/>
            <person name="Boukhgalter B."/>
            <person name="Bourzgui I."/>
            <person name="Brown A."/>
            <person name="Cahill P."/>
            <person name="Channer S."/>
            <person name="Cheshatsang Y."/>
            <person name="Chuda L."/>
            <person name="Citroen M."/>
            <person name="Collymore A."/>
            <person name="Cooke P."/>
            <person name="Costello M."/>
            <person name="D'Aco K."/>
            <person name="Daza R."/>
            <person name="De Haan G."/>
            <person name="DeGray S."/>
            <person name="DeMaso C."/>
            <person name="Dhargay N."/>
            <person name="Dooley K."/>
            <person name="Dooley E."/>
            <person name="Doricent M."/>
            <person name="Dorje P."/>
            <person name="Dorjee K."/>
            <person name="Dupes A."/>
            <person name="Elong R."/>
            <person name="Falk J."/>
            <person name="Farina A."/>
            <person name="Faro S."/>
            <person name="Ferguson D."/>
            <person name="Fisher S."/>
            <person name="Foley C.D."/>
            <person name="Franke A."/>
            <person name="Friedrich D."/>
            <person name="Gadbois L."/>
            <person name="Gearin G."/>
            <person name="Gearin C.R."/>
            <person name="Giannoukos G."/>
            <person name="Goode T."/>
            <person name="Graham J."/>
            <person name="Grandbois E."/>
            <person name="Grewal S."/>
            <person name="Gyaltsen K."/>
            <person name="Hafez N."/>
            <person name="Hagos B."/>
            <person name="Hall J."/>
            <person name="Henson C."/>
            <person name="Hollinger A."/>
            <person name="Honan T."/>
            <person name="Huard M.D."/>
            <person name="Hughes L."/>
            <person name="Hurhula B."/>
            <person name="Husby M.E."/>
            <person name="Kamat A."/>
            <person name="Kanga B."/>
            <person name="Kashin S."/>
            <person name="Khazanovich D."/>
            <person name="Kisner P."/>
            <person name="Lance K."/>
            <person name="Lara M."/>
            <person name="Lee W."/>
            <person name="Lennon N."/>
            <person name="Letendre F."/>
            <person name="LeVine R."/>
            <person name="Lipovsky A."/>
            <person name="Liu X."/>
            <person name="Liu J."/>
            <person name="Liu S."/>
            <person name="Lokyitsang T."/>
            <person name="Lokyitsang Y."/>
            <person name="Lubonja R."/>
            <person name="Lui A."/>
            <person name="MacDonald P."/>
            <person name="Magnisalis V."/>
            <person name="Maru K."/>
            <person name="Matthews C."/>
            <person name="McCusker W."/>
            <person name="McDonough S."/>
            <person name="Mehta T."/>
            <person name="Meldrim J."/>
            <person name="Meneus L."/>
            <person name="Mihai O."/>
            <person name="Mihalev A."/>
            <person name="Mihova T."/>
            <person name="Mittelman R."/>
            <person name="Mlenga V."/>
            <person name="Montmayeur A."/>
            <person name="Mulrain L."/>
            <person name="Navidi A."/>
            <person name="Naylor J."/>
            <person name="Negash T."/>
            <person name="Nguyen T."/>
            <person name="Nguyen N."/>
            <person name="Nicol R."/>
            <person name="Norbu C."/>
            <person name="Norbu N."/>
            <person name="Novod N."/>
            <person name="O'Neill B."/>
            <person name="Osman S."/>
            <person name="Markiewicz E."/>
            <person name="Oyono O.L."/>
            <person name="Patti C."/>
            <person name="Phunkhang P."/>
            <person name="Pierre F."/>
            <person name="Priest M."/>
            <person name="Raghuraman S."/>
            <person name="Rege F."/>
            <person name="Reyes R."/>
            <person name="Rise C."/>
            <person name="Rogov P."/>
            <person name="Ross K."/>
            <person name="Ryan E."/>
            <person name="Settipalli S."/>
            <person name="Shea T."/>
            <person name="Sherpa N."/>
            <person name="Shi L."/>
            <person name="Shih D."/>
            <person name="Sparrow T."/>
            <person name="Spaulding J."/>
            <person name="Stalker J."/>
            <person name="Stange-Thomann N."/>
            <person name="Stavropoulos S."/>
            <person name="Stone C."/>
            <person name="Strader C."/>
            <person name="Tesfaye S."/>
            <person name="Thomson T."/>
            <person name="Thoulutsang Y."/>
            <person name="Thoulutsang D."/>
            <person name="Topham K."/>
            <person name="Topping I."/>
            <person name="Tsamla T."/>
            <person name="Vassiliev H."/>
            <person name="Vo A."/>
            <person name="Wangchuk T."/>
            <person name="Wangdi T."/>
            <person name="Weiand M."/>
            <person name="Wilkinson J."/>
            <person name="Wilson A."/>
            <person name="Yadav S."/>
            <person name="Young G."/>
            <person name="Yu Q."/>
            <person name="Zembek L."/>
            <person name="Zhong D."/>
            <person name="Zimmer A."/>
            <person name="Zwirko Z."/>
            <person name="Jaffe D.B."/>
            <person name="Alvarez P."/>
            <person name="Brockman W."/>
            <person name="Butler J."/>
            <person name="Chin C."/>
            <person name="Gnerre S."/>
            <person name="Grabherr M."/>
            <person name="Kleber M."/>
            <person name="Mauceli E."/>
            <person name="MacCallum I."/>
        </authorList>
    </citation>
    <scope>NUCLEOTIDE SEQUENCE [LARGE SCALE GENOMIC DNA]</scope>
    <source>
        <strain evidence="11">Tucson 14024-0371.13</strain>
    </source>
</reference>
<sequence length="404" mass="46710">MLGTKNMILFCEILLSFYLNFNFVSCALIQYNELILEDANLLVPDLIRKYDYPVEVHKIHTKDGFILTSHRIPKSGGQPVLIVHGLLDSSAGFVILGPNKSLAFLLSDLGYDIWLLNTRGNQYSRKHKRFHRYQPEFWNFSFHELGIYDLPAAIDYILSRSKGFEQLHYIGHSQGTTSFFVMGSERPIYMKKIKLMQALAPVTTWYNNGNPIARTFAKYIRPLSSLAKSFGIYELPPENEVWRRLYYNLCSFAFPNTCTYILFELFGVNYQQFNSSLIPLFLGHAAAGSSVKSLLHYLQLVYNEGFLKYDYYEENPRIYGRDSPPQYDLANVDCKIALHYGKNDKLTAAIDVQNLRKTLPNVILDNLISNERFNHIDFIWGNDVKTMLYDDVMEIMKKVENGEV</sequence>
<keyword evidence="2" id="KW-0732">Signal</keyword>
<keyword evidence="5" id="KW-0443">Lipid metabolism</keyword>
<evidence type="ECO:0000256" key="1">
    <source>
        <dbReference type="ARBA" id="ARBA00010701"/>
    </source>
</evidence>
<dbReference type="InParanoid" id="B3MJK5"/>
<dbReference type="GO" id="GO:0016788">
    <property type="term" value="F:hydrolase activity, acting on ester bonds"/>
    <property type="evidence" value="ECO:0007669"/>
    <property type="project" value="InterPro"/>
</dbReference>